<dbReference type="RefSeq" id="WP_191673079.1">
    <property type="nucleotide sequence ID" value="NZ_CP141685.1"/>
</dbReference>
<dbReference type="AlphaFoldDB" id="A0AAJ2IZW1"/>
<dbReference type="Proteomes" id="UP001257962">
    <property type="component" value="Unassembled WGS sequence"/>
</dbReference>
<dbReference type="EMBL" id="JARPYC010000003">
    <property type="protein sequence ID" value="MDT2666612.1"/>
    <property type="molecule type" value="Genomic_DNA"/>
</dbReference>
<comment type="caution">
    <text evidence="1">The sequence shown here is derived from an EMBL/GenBank/DDBJ whole genome shotgun (WGS) entry which is preliminary data.</text>
</comment>
<name>A0AAJ2IZW1_9LACT</name>
<organism evidence="1 2">
    <name type="scientific">Lactococcus petauri</name>
    <dbReference type="NCBI Taxonomy" id="1940789"/>
    <lineage>
        <taxon>Bacteria</taxon>
        <taxon>Bacillati</taxon>
        <taxon>Bacillota</taxon>
        <taxon>Bacilli</taxon>
        <taxon>Lactobacillales</taxon>
        <taxon>Streptococcaceae</taxon>
        <taxon>Lactococcus</taxon>
    </lineage>
</organism>
<proteinExistence type="predicted"/>
<gene>
    <name evidence="1" type="ORF">P7D34_05100</name>
</gene>
<reference evidence="1" key="1">
    <citation type="submission" date="2023-03" db="EMBL/GenBank/DDBJ databases">
        <authorList>
            <person name="Shen W."/>
            <person name="Cai J."/>
        </authorList>
    </citation>
    <scope>NUCLEOTIDE SEQUENCE</scope>
    <source>
        <strain evidence="1">Y3</strain>
    </source>
</reference>
<sequence>MKKSIVLSGISLSFAVGLMLFGTSSVSASGKVGEVSNRKMSIEEYKKTQFTGMKDSDKILPLSDGGFLFGEMETFDEVTGERTVQNSKTDPNSITVAEAKIIDEKNFRNSFTLNEFVTPRYPSPSRKLYVLKPLASYLSNPFSGSGWQFAGYLFGTTTAGKTTIRWTSIGDSGKAGDKTDAYNTYLTGGNAYGIYLNQGVPKDVYPTDGGPDLTYYSWNPAPGSRYRAQNPYSY</sequence>
<evidence type="ECO:0000313" key="2">
    <source>
        <dbReference type="Proteomes" id="UP001257962"/>
    </source>
</evidence>
<accession>A0AAJ2IZW1</accession>
<protein>
    <submittedName>
        <fullName evidence="1">Uncharacterized protein</fullName>
    </submittedName>
</protein>
<evidence type="ECO:0000313" key="1">
    <source>
        <dbReference type="EMBL" id="MDT2666612.1"/>
    </source>
</evidence>